<keyword evidence="1" id="KW-1133">Transmembrane helix</keyword>
<feature type="transmembrane region" description="Helical" evidence="1">
    <location>
        <begin position="55"/>
        <end position="71"/>
    </location>
</feature>
<dbReference type="EMBL" id="LNXT01000005">
    <property type="protein sequence ID" value="KTC75368.1"/>
    <property type="molecule type" value="Genomic_DNA"/>
</dbReference>
<dbReference type="EMBL" id="UGNW01000001">
    <property type="protein sequence ID" value="STX33136.1"/>
    <property type="molecule type" value="Genomic_DNA"/>
</dbReference>
<sequence length="231" mass="27496">MENLCYLYDLLDKFNYWHFLKETVCKNNFRKAMFLISWIFIILLGYLSLTVNEAIFLLLGLAMFFQIYTVFHTMDRDYASLIPLKNHKLLNHHYRSLRLYSIKKILQQDRVYEKNFLNKSLAECEAFLLLEANSSASYYKNPIAGVILVIATIILGNAIWESINKMHILFFYFLTPMYLLIWVLPTFESRYQKVRTIKFFLYIFNSELEYKEIDSIGRSIPNCKEPAHNSN</sequence>
<reference evidence="2 4" key="1">
    <citation type="submission" date="2015-11" db="EMBL/GenBank/DDBJ databases">
        <title>Genomic analysis of 38 Legionella species identifies large and diverse effector repertoires.</title>
        <authorList>
            <person name="Burstein D."/>
            <person name="Amaro F."/>
            <person name="Zusman T."/>
            <person name="Lifshitz Z."/>
            <person name="Cohen O."/>
            <person name="Gilbert J.A."/>
            <person name="Pupko T."/>
            <person name="Shuman H.A."/>
            <person name="Segal G."/>
        </authorList>
    </citation>
    <scope>NUCLEOTIDE SEQUENCE [LARGE SCALE GENOMIC DNA]</scope>
    <source>
        <strain evidence="2 4">CDC#1407-AL-14</strain>
    </source>
</reference>
<evidence type="ECO:0000313" key="5">
    <source>
        <dbReference type="Proteomes" id="UP000255066"/>
    </source>
</evidence>
<dbReference type="AlphaFoldDB" id="A0A378IDV9"/>
<dbReference type="RefSeq" id="WP_058522627.1">
    <property type="nucleotide sequence ID" value="NZ_CAAAHV010000048.1"/>
</dbReference>
<dbReference type="OrthoDB" id="5652997at2"/>
<proteinExistence type="predicted"/>
<protein>
    <submittedName>
        <fullName evidence="3">Uncharacterized protein</fullName>
    </submittedName>
</protein>
<gene>
    <name evidence="2" type="ORF">Lbir_0513</name>
    <name evidence="3" type="ORF">NCTC12437_02955</name>
</gene>
<name>A0A378IDV9_9GAMM</name>
<dbReference type="STRING" id="28083.Lbir_0513"/>
<keyword evidence="1" id="KW-0812">Transmembrane</keyword>
<dbReference type="Proteomes" id="UP000054735">
    <property type="component" value="Unassembled WGS sequence"/>
</dbReference>
<dbReference type="Proteomes" id="UP000255066">
    <property type="component" value="Unassembled WGS sequence"/>
</dbReference>
<evidence type="ECO:0000256" key="1">
    <source>
        <dbReference type="SAM" id="Phobius"/>
    </source>
</evidence>
<feature type="transmembrane region" description="Helical" evidence="1">
    <location>
        <begin position="143"/>
        <end position="160"/>
    </location>
</feature>
<reference evidence="3 5" key="2">
    <citation type="submission" date="2018-06" db="EMBL/GenBank/DDBJ databases">
        <authorList>
            <consortium name="Pathogen Informatics"/>
            <person name="Doyle S."/>
        </authorList>
    </citation>
    <scope>NUCLEOTIDE SEQUENCE [LARGE SCALE GENOMIC DNA]</scope>
    <source>
        <strain evidence="3 5">NCTC12437</strain>
    </source>
</reference>
<accession>A0A378IDV9</accession>
<evidence type="ECO:0000313" key="4">
    <source>
        <dbReference type="Proteomes" id="UP000054735"/>
    </source>
</evidence>
<feature type="transmembrane region" description="Helical" evidence="1">
    <location>
        <begin position="32"/>
        <end position="49"/>
    </location>
</feature>
<organism evidence="3 5">
    <name type="scientific">Legionella birminghamensis</name>
    <dbReference type="NCBI Taxonomy" id="28083"/>
    <lineage>
        <taxon>Bacteria</taxon>
        <taxon>Pseudomonadati</taxon>
        <taxon>Pseudomonadota</taxon>
        <taxon>Gammaproteobacteria</taxon>
        <taxon>Legionellales</taxon>
        <taxon>Legionellaceae</taxon>
        <taxon>Legionella</taxon>
    </lineage>
</organism>
<evidence type="ECO:0000313" key="3">
    <source>
        <dbReference type="EMBL" id="STX33136.1"/>
    </source>
</evidence>
<feature type="transmembrane region" description="Helical" evidence="1">
    <location>
        <begin position="166"/>
        <end position="185"/>
    </location>
</feature>
<keyword evidence="1" id="KW-0472">Membrane</keyword>
<evidence type="ECO:0000313" key="2">
    <source>
        <dbReference type="EMBL" id="KTC75368.1"/>
    </source>
</evidence>
<keyword evidence="4" id="KW-1185">Reference proteome</keyword>